<dbReference type="GO" id="GO:0003841">
    <property type="term" value="F:1-acylglycerol-3-phosphate O-acyltransferase activity"/>
    <property type="evidence" value="ECO:0007669"/>
    <property type="project" value="UniProtKB-UniRule"/>
</dbReference>
<evidence type="ECO:0000256" key="4">
    <source>
        <dbReference type="RuleBase" id="RU361267"/>
    </source>
</evidence>
<dbReference type="GO" id="GO:0016020">
    <property type="term" value="C:membrane"/>
    <property type="evidence" value="ECO:0007669"/>
    <property type="project" value="InterPro"/>
</dbReference>
<keyword evidence="7" id="KW-1185">Reference proteome</keyword>
<dbReference type="RefSeq" id="WP_190240405.1">
    <property type="nucleotide sequence ID" value="NZ_QFGA01000002.1"/>
</dbReference>
<accession>A0A4Y7R942</accession>
<dbReference type="PANTHER" id="PTHR10434">
    <property type="entry name" value="1-ACYL-SN-GLYCEROL-3-PHOSPHATE ACYLTRANSFERASE"/>
    <property type="match status" value="1"/>
</dbReference>
<gene>
    <name evidence="6" type="primary">plsC</name>
    <name evidence="6" type="ORF">Psch_02347</name>
</gene>
<dbReference type="Proteomes" id="UP000298324">
    <property type="component" value="Unassembled WGS sequence"/>
</dbReference>
<keyword evidence="4" id="KW-0444">Lipid biosynthesis</keyword>
<keyword evidence="3 4" id="KW-0012">Acyltransferase</keyword>
<comment type="similarity">
    <text evidence="1 4">Belongs to the 1-acyl-sn-glycerol-3-phosphate acyltransferase family.</text>
</comment>
<dbReference type="EC" id="2.3.1.51" evidence="4"/>
<reference evidence="6 7" key="1">
    <citation type="journal article" date="2018" name="Environ. Microbiol.">
        <title>Novel energy conservation strategies and behaviour of Pelotomaculum schinkii driving syntrophic propionate catabolism.</title>
        <authorList>
            <person name="Hidalgo-Ahumada C.A.P."/>
            <person name="Nobu M.K."/>
            <person name="Narihiro T."/>
            <person name="Tamaki H."/>
            <person name="Liu W.T."/>
            <person name="Kamagata Y."/>
            <person name="Stams A.J.M."/>
            <person name="Imachi H."/>
            <person name="Sousa D.Z."/>
        </authorList>
    </citation>
    <scope>NUCLEOTIDE SEQUENCE [LARGE SCALE GENOMIC DNA]</scope>
    <source>
        <strain evidence="6 7">HH</strain>
    </source>
</reference>
<dbReference type="AlphaFoldDB" id="A0A4Y7R942"/>
<sequence>MIFSLLKAGARLVLLVLRRWEIRGAENLPATGGVVLVANHVSYWDPVAIICAFKRQVFFMAKSELFKIPLVGYAVRSSGAFPVRRDVTDRNAVRTALRLLQAGEVVGLFPEGTRSHTGDMLKPHLGAAMIALKAGTPIVPIAVSGTRGVFSKITVHVGSPIRFQSMTKATREDLEIISDRIMDEIALLLGS</sequence>
<dbReference type="PANTHER" id="PTHR10434:SF11">
    <property type="entry name" value="1-ACYL-SN-GLYCEROL-3-PHOSPHATE ACYLTRANSFERASE"/>
    <property type="match status" value="1"/>
</dbReference>
<evidence type="ECO:0000256" key="1">
    <source>
        <dbReference type="ARBA" id="ARBA00008655"/>
    </source>
</evidence>
<dbReference type="GO" id="GO:0006654">
    <property type="term" value="P:phosphatidic acid biosynthetic process"/>
    <property type="evidence" value="ECO:0007669"/>
    <property type="project" value="TreeGrafter"/>
</dbReference>
<evidence type="ECO:0000259" key="5">
    <source>
        <dbReference type="SMART" id="SM00563"/>
    </source>
</evidence>
<dbReference type="EMBL" id="QFGA01000002">
    <property type="protein sequence ID" value="TEB05306.1"/>
    <property type="molecule type" value="Genomic_DNA"/>
</dbReference>
<organism evidence="6 7">
    <name type="scientific">Pelotomaculum schinkii</name>
    <dbReference type="NCBI Taxonomy" id="78350"/>
    <lineage>
        <taxon>Bacteria</taxon>
        <taxon>Bacillati</taxon>
        <taxon>Bacillota</taxon>
        <taxon>Clostridia</taxon>
        <taxon>Eubacteriales</taxon>
        <taxon>Desulfotomaculaceae</taxon>
        <taxon>Pelotomaculum</taxon>
    </lineage>
</organism>
<dbReference type="InterPro" id="IPR002123">
    <property type="entry name" value="Plipid/glycerol_acylTrfase"/>
</dbReference>
<keyword evidence="2 4" id="KW-0808">Transferase</keyword>
<dbReference type="SMART" id="SM00563">
    <property type="entry name" value="PlsC"/>
    <property type="match status" value="1"/>
</dbReference>
<dbReference type="NCBIfam" id="TIGR00530">
    <property type="entry name" value="AGP_acyltrn"/>
    <property type="match status" value="1"/>
</dbReference>
<keyword evidence="4" id="KW-0443">Lipid metabolism</keyword>
<dbReference type="Pfam" id="PF01553">
    <property type="entry name" value="Acyltransferase"/>
    <property type="match status" value="1"/>
</dbReference>
<name>A0A4Y7R942_9FIRM</name>
<feature type="domain" description="Phospholipid/glycerol acyltransferase" evidence="5">
    <location>
        <begin position="34"/>
        <end position="146"/>
    </location>
</feature>
<comment type="domain">
    <text evidence="4">The HXXXXD motif is essential for acyltransferase activity and may constitute the binding site for the phosphate moiety of the glycerol-3-phosphate.</text>
</comment>
<dbReference type="CDD" id="cd07989">
    <property type="entry name" value="LPLAT_AGPAT-like"/>
    <property type="match status" value="1"/>
</dbReference>
<evidence type="ECO:0000256" key="2">
    <source>
        <dbReference type="ARBA" id="ARBA00022679"/>
    </source>
</evidence>
<comment type="catalytic activity">
    <reaction evidence="4">
        <text>a 1-acyl-sn-glycero-3-phosphate + an acyl-CoA = a 1,2-diacyl-sn-glycero-3-phosphate + CoA</text>
        <dbReference type="Rhea" id="RHEA:19709"/>
        <dbReference type="ChEBI" id="CHEBI:57287"/>
        <dbReference type="ChEBI" id="CHEBI:57970"/>
        <dbReference type="ChEBI" id="CHEBI:58342"/>
        <dbReference type="ChEBI" id="CHEBI:58608"/>
        <dbReference type="EC" id="2.3.1.51"/>
    </reaction>
</comment>
<evidence type="ECO:0000313" key="7">
    <source>
        <dbReference type="Proteomes" id="UP000298324"/>
    </source>
</evidence>
<evidence type="ECO:0000313" key="6">
    <source>
        <dbReference type="EMBL" id="TEB05306.1"/>
    </source>
</evidence>
<keyword evidence="4" id="KW-0594">Phospholipid biosynthesis</keyword>
<evidence type="ECO:0000256" key="3">
    <source>
        <dbReference type="ARBA" id="ARBA00023315"/>
    </source>
</evidence>
<proteinExistence type="inferred from homology"/>
<protein>
    <recommendedName>
        <fullName evidence="4">1-acyl-sn-glycerol-3-phosphate acyltransferase</fullName>
        <ecNumber evidence="4">2.3.1.51</ecNumber>
    </recommendedName>
</protein>
<dbReference type="InterPro" id="IPR004552">
    <property type="entry name" value="AGP_acyltrans"/>
</dbReference>
<keyword evidence="4" id="KW-1208">Phospholipid metabolism</keyword>
<comment type="caution">
    <text evidence="6">The sequence shown here is derived from an EMBL/GenBank/DDBJ whole genome shotgun (WGS) entry which is preliminary data.</text>
</comment>
<dbReference type="SUPFAM" id="SSF69593">
    <property type="entry name" value="Glycerol-3-phosphate (1)-acyltransferase"/>
    <property type="match status" value="1"/>
</dbReference>